<dbReference type="EMBL" id="BLLF01000751">
    <property type="protein sequence ID" value="GFH14659.1"/>
    <property type="molecule type" value="Genomic_DNA"/>
</dbReference>
<dbReference type="Proteomes" id="UP000485058">
    <property type="component" value="Unassembled WGS sequence"/>
</dbReference>
<proteinExistence type="inferred from homology"/>
<dbReference type="SUPFAM" id="SSF48225">
    <property type="entry name" value="Seven-hairpin glycosidases"/>
    <property type="match status" value="1"/>
</dbReference>
<evidence type="ECO:0000313" key="3">
    <source>
        <dbReference type="Proteomes" id="UP000485058"/>
    </source>
</evidence>
<dbReference type="GO" id="GO:0005509">
    <property type="term" value="F:calcium ion binding"/>
    <property type="evidence" value="ECO:0007669"/>
    <property type="project" value="InterPro"/>
</dbReference>
<dbReference type="GO" id="GO:0004571">
    <property type="term" value="F:mannosyl-oligosaccharide 1,2-alpha-mannosidase activity"/>
    <property type="evidence" value="ECO:0007669"/>
    <property type="project" value="InterPro"/>
</dbReference>
<feature type="non-terminal residue" evidence="2">
    <location>
        <position position="1"/>
    </location>
</feature>
<dbReference type="Pfam" id="PF01532">
    <property type="entry name" value="Glyco_hydro_47"/>
    <property type="match status" value="1"/>
</dbReference>
<accession>A0A699Z6B4</accession>
<protein>
    <submittedName>
        <fullName evidence="2">Uncharacterized protein</fullName>
    </submittedName>
</protein>
<organism evidence="2 3">
    <name type="scientific">Haematococcus lacustris</name>
    <name type="common">Green alga</name>
    <name type="synonym">Haematococcus pluvialis</name>
    <dbReference type="NCBI Taxonomy" id="44745"/>
    <lineage>
        <taxon>Eukaryota</taxon>
        <taxon>Viridiplantae</taxon>
        <taxon>Chlorophyta</taxon>
        <taxon>core chlorophytes</taxon>
        <taxon>Chlorophyceae</taxon>
        <taxon>CS clade</taxon>
        <taxon>Chlamydomonadales</taxon>
        <taxon>Haematococcaceae</taxon>
        <taxon>Haematococcus</taxon>
    </lineage>
</organism>
<keyword evidence="3" id="KW-1185">Reference proteome</keyword>
<dbReference type="InterPro" id="IPR012341">
    <property type="entry name" value="6hp_glycosidase-like_sf"/>
</dbReference>
<gene>
    <name evidence="2" type="ORF">HaLaN_10758</name>
</gene>
<name>A0A699Z6B4_HAELA</name>
<reference evidence="2 3" key="1">
    <citation type="submission" date="2020-02" db="EMBL/GenBank/DDBJ databases">
        <title>Draft genome sequence of Haematococcus lacustris strain NIES-144.</title>
        <authorList>
            <person name="Morimoto D."/>
            <person name="Nakagawa S."/>
            <person name="Yoshida T."/>
            <person name="Sawayama S."/>
        </authorList>
    </citation>
    <scope>NUCLEOTIDE SEQUENCE [LARGE SCALE GENOMIC DNA]</scope>
    <source>
        <strain evidence="2 3">NIES-144</strain>
    </source>
</reference>
<comment type="caution">
    <text evidence="2">The sequence shown here is derived from an EMBL/GenBank/DDBJ whole genome shotgun (WGS) entry which is preliminary data.</text>
</comment>
<evidence type="ECO:0000313" key="2">
    <source>
        <dbReference type="EMBL" id="GFH14659.1"/>
    </source>
</evidence>
<evidence type="ECO:0000256" key="1">
    <source>
        <dbReference type="ARBA" id="ARBA00007658"/>
    </source>
</evidence>
<dbReference type="InterPro" id="IPR036026">
    <property type="entry name" value="Seven-hairpin_glycosidases"/>
</dbReference>
<dbReference type="InterPro" id="IPR001382">
    <property type="entry name" value="Glyco_hydro_47"/>
</dbReference>
<sequence>MGAAADSAYEYMLKQWILSAGKDQVGS</sequence>
<dbReference type="AlphaFoldDB" id="A0A699Z6B4"/>
<comment type="similarity">
    <text evidence="1">Belongs to the glycosyl hydrolase 47 family.</text>
</comment>
<dbReference type="GO" id="GO:0016020">
    <property type="term" value="C:membrane"/>
    <property type="evidence" value="ECO:0007669"/>
    <property type="project" value="InterPro"/>
</dbReference>
<dbReference type="GO" id="GO:0005975">
    <property type="term" value="P:carbohydrate metabolic process"/>
    <property type="evidence" value="ECO:0007669"/>
    <property type="project" value="InterPro"/>
</dbReference>
<dbReference type="Gene3D" id="1.50.10.10">
    <property type="match status" value="1"/>
</dbReference>